<dbReference type="Proteomes" id="UP001341840">
    <property type="component" value="Unassembled WGS sequence"/>
</dbReference>
<feature type="region of interest" description="Disordered" evidence="11">
    <location>
        <begin position="153"/>
        <end position="209"/>
    </location>
</feature>
<evidence type="ECO:0000256" key="3">
    <source>
        <dbReference type="ARBA" id="ARBA00022473"/>
    </source>
</evidence>
<evidence type="ECO:0000256" key="11">
    <source>
        <dbReference type="SAM" id="MobiDB-lite"/>
    </source>
</evidence>
<dbReference type="EMBL" id="JASCZI010182048">
    <property type="protein sequence ID" value="MED6186871.1"/>
    <property type="molecule type" value="Genomic_DNA"/>
</dbReference>
<comment type="similarity">
    <text evidence="2">Belongs to the SHI protein family.</text>
</comment>
<keyword evidence="8" id="KW-0010">Activator</keyword>
<dbReference type="PANTHER" id="PTHR31604">
    <property type="entry name" value="PROTEIN LATERAL ROOT PRIMORDIUM 1"/>
    <property type="match status" value="1"/>
</dbReference>
<evidence type="ECO:0000256" key="7">
    <source>
        <dbReference type="ARBA" id="ARBA00023125"/>
    </source>
</evidence>
<evidence type="ECO:0000313" key="12">
    <source>
        <dbReference type="EMBL" id="MED6186871.1"/>
    </source>
</evidence>
<dbReference type="InterPro" id="IPR006511">
    <property type="entry name" value="SHI_C"/>
</dbReference>
<dbReference type="NCBIfam" id="TIGR01623">
    <property type="entry name" value="put_zinc_LRP1"/>
    <property type="match status" value="1"/>
</dbReference>
<organism evidence="12 13">
    <name type="scientific">Stylosanthes scabra</name>
    <dbReference type="NCBI Taxonomy" id="79078"/>
    <lineage>
        <taxon>Eukaryota</taxon>
        <taxon>Viridiplantae</taxon>
        <taxon>Streptophyta</taxon>
        <taxon>Embryophyta</taxon>
        <taxon>Tracheophyta</taxon>
        <taxon>Spermatophyta</taxon>
        <taxon>Magnoliopsida</taxon>
        <taxon>eudicotyledons</taxon>
        <taxon>Gunneridae</taxon>
        <taxon>Pentapetalae</taxon>
        <taxon>rosids</taxon>
        <taxon>fabids</taxon>
        <taxon>Fabales</taxon>
        <taxon>Fabaceae</taxon>
        <taxon>Papilionoideae</taxon>
        <taxon>50 kb inversion clade</taxon>
        <taxon>dalbergioids sensu lato</taxon>
        <taxon>Dalbergieae</taxon>
        <taxon>Pterocarpus clade</taxon>
        <taxon>Stylosanthes</taxon>
    </lineage>
</organism>
<evidence type="ECO:0000256" key="2">
    <source>
        <dbReference type="ARBA" id="ARBA00006911"/>
    </source>
</evidence>
<protein>
    <submittedName>
        <fullName evidence="12">Uncharacterized protein</fullName>
    </submittedName>
</protein>
<dbReference type="NCBIfam" id="TIGR01624">
    <property type="entry name" value="LRP1_Cterm"/>
    <property type="match status" value="1"/>
</dbReference>
<keyword evidence="5" id="KW-0862">Zinc</keyword>
<keyword evidence="3" id="KW-0217">Developmental protein</keyword>
<evidence type="ECO:0000256" key="5">
    <source>
        <dbReference type="ARBA" id="ARBA00022833"/>
    </source>
</evidence>
<evidence type="ECO:0000256" key="4">
    <source>
        <dbReference type="ARBA" id="ARBA00022723"/>
    </source>
</evidence>
<reference evidence="12 13" key="1">
    <citation type="journal article" date="2023" name="Plants (Basel)">
        <title>Bridging the Gap: Combining Genomics and Transcriptomics Approaches to Understand Stylosanthes scabra, an Orphan Legume from the Brazilian Caatinga.</title>
        <authorList>
            <person name="Ferreira-Neto J.R.C."/>
            <person name="da Silva M.D."/>
            <person name="Binneck E."/>
            <person name="de Melo N.F."/>
            <person name="da Silva R.H."/>
            <person name="de Melo A.L.T.M."/>
            <person name="Pandolfi V."/>
            <person name="Bustamante F.O."/>
            <person name="Brasileiro-Vidal A.C."/>
            <person name="Benko-Iseppon A.M."/>
        </authorList>
    </citation>
    <scope>NUCLEOTIDE SEQUENCE [LARGE SCALE GENOMIC DNA]</scope>
    <source>
        <tissue evidence="12">Leaves</tissue>
    </source>
</reference>
<keyword evidence="10" id="KW-0927">Auxin signaling pathway</keyword>
<feature type="region of interest" description="Disordered" evidence="11">
    <location>
        <begin position="1"/>
        <end position="23"/>
    </location>
</feature>
<accession>A0ABU6WLZ0</accession>
<keyword evidence="13" id="KW-1185">Reference proteome</keyword>
<comment type="subcellular location">
    <subcellularLocation>
        <location evidence="1">Nucleus</location>
    </subcellularLocation>
</comment>
<keyword evidence="6" id="KW-0073">Auxin biosynthesis</keyword>
<dbReference type="InterPro" id="IPR007818">
    <property type="entry name" value="SHI"/>
</dbReference>
<dbReference type="Pfam" id="PF05142">
    <property type="entry name" value="DUF702"/>
    <property type="match status" value="1"/>
</dbReference>
<gene>
    <name evidence="12" type="ORF">PIB30_070825</name>
</gene>
<evidence type="ECO:0000256" key="6">
    <source>
        <dbReference type="ARBA" id="ARBA00023070"/>
    </source>
</evidence>
<dbReference type="PANTHER" id="PTHR31604:SF16">
    <property type="entry name" value="PROTEIN SHI RELATED SEQUENCE 3"/>
    <property type="match status" value="1"/>
</dbReference>
<dbReference type="InterPro" id="IPR006510">
    <property type="entry name" value="Znf_LRP1"/>
</dbReference>
<evidence type="ECO:0000256" key="10">
    <source>
        <dbReference type="ARBA" id="ARBA00023294"/>
    </source>
</evidence>
<name>A0ABU6WLZ0_9FABA</name>
<evidence type="ECO:0000256" key="8">
    <source>
        <dbReference type="ARBA" id="ARBA00023159"/>
    </source>
</evidence>
<proteinExistence type="inferred from homology"/>
<keyword evidence="4" id="KW-0479">Metal-binding</keyword>
<sequence>MEGEEGEEALKGISGSGSSSSSSRCVAKCSDCGNQAKKDCSYSRCRTCCKNKGFHCPTHVRSTWIPVHTRRHKSSPSSSSSPLLPMDHHQQHFLHSHIPKRHKHIPEEFPASMSSMGIFRCVRVRSMDESVNEIAYQTSVNIGGHLFTGLLYDQGPHHHHHQPPPPRSIDYPPHHHHHAHQLQSNNNNNIIVDAPLPHHDQPFLSSSSSSHPLLPLPSPFVRPSMPYYFSSPPSSDYPKP</sequence>
<evidence type="ECO:0000256" key="1">
    <source>
        <dbReference type="ARBA" id="ARBA00004123"/>
    </source>
</evidence>
<keyword evidence="9" id="KW-0539">Nucleus</keyword>
<evidence type="ECO:0000313" key="13">
    <source>
        <dbReference type="Proteomes" id="UP001341840"/>
    </source>
</evidence>
<comment type="caution">
    <text evidence="12">The sequence shown here is derived from an EMBL/GenBank/DDBJ whole genome shotgun (WGS) entry which is preliminary data.</text>
</comment>
<keyword evidence="7" id="KW-0238">DNA-binding</keyword>
<evidence type="ECO:0000256" key="9">
    <source>
        <dbReference type="ARBA" id="ARBA00023242"/>
    </source>
</evidence>